<dbReference type="PROSITE" id="PS50909">
    <property type="entry name" value="GAT"/>
    <property type="match status" value="1"/>
</dbReference>
<keyword evidence="3" id="KW-0472">Membrane</keyword>
<dbReference type="GO" id="GO:0005737">
    <property type="term" value="C:cytoplasm"/>
    <property type="evidence" value="ECO:0007669"/>
    <property type="project" value="UniProtKB-ARBA"/>
</dbReference>
<comment type="subcellular location">
    <subcellularLocation>
        <location evidence="1">Membrane</location>
        <topology evidence="1">Peripheral membrane protein</topology>
    </subcellularLocation>
</comment>
<dbReference type="GO" id="GO:0043130">
    <property type="term" value="F:ubiquitin binding"/>
    <property type="evidence" value="ECO:0007669"/>
    <property type="project" value="InterPro"/>
</dbReference>
<dbReference type="InterPro" id="IPR001179">
    <property type="entry name" value="PPIase_FKBP_dom"/>
</dbReference>
<feature type="domain" description="GAT" evidence="5">
    <location>
        <begin position="54"/>
        <end position="142"/>
    </location>
</feature>
<evidence type="ECO:0000256" key="4">
    <source>
        <dbReference type="ARBA" id="ARBA00029569"/>
    </source>
</evidence>
<dbReference type="AlphaFoldDB" id="A0AAD3S905"/>
<dbReference type="Gene3D" id="3.10.50.40">
    <property type="match status" value="1"/>
</dbReference>
<dbReference type="SUPFAM" id="SSF89009">
    <property type="entry name" value="GAT-like domain"/>
    <property type="match status" value="1"/>
</dbReference>
<protein>
    <recommendedName>
        <fullName evidence="4">Rotamase</fullName>
    </recommendedName>
</protein>
<dbReference type="InterPro" id="IPR004152">
    <property type="entry name" value="GAT_dom"/>
</dbReference>
<evidence type="ECO:0000313" key="7">
    <source>
        <dbReference type="Proteomes" id="UP001279734"/>
    </source>
</evidence>
<dbReference type="Pfam" id="PF03127">
    <property type="entry name" value="GAT"/>
    <property type="match status" value="1"/>
</dbReference>
<dbReference type="Proteomes" id="UP001279734">
    <property type="component" value="Unassembled WGS sequence"/>
</dbReference>
<dbReference type="SUPFAM" id="SSF54534">
    <property type="entry name" value="FKBP-like"/>
    <property type="match status" value="1"/>
</dbReference>
<proteinExistence type="inferred from homology"/>
<dbReference type="InterPro" id="IPR046357">
    <property type="entry name" value="PPIase_dom_sf"/>
</dbReference>
<comment type="similarity">
    <text evidence="2">Belongs to the TOM1 family.</text>
</comment>
<dbReference type="Pfam" id="PF00254">
    <property type="entry name" value="FKBP_C"/>
    <property type="match status" value="1"/>
</dbReference>
<dbReference type="EMBL" id="BSYO01000006">
    <property type="protein sequence ID" value="GMH06768.1"/>
    <property type="molecule type" value="Genomic_DNA"/>
</dbReference>
<evidence type="ECO:0000256" key="1">
    <source>
        <dbReference type="ARBA" id="ARBA00004170"/>
    </source>
</evidence>
<evidence type="ECO:0000256" key="2">
    <source>
        <dbReference type="ARBA" id="ARBA00007708"/>
    </source>
</evidence>
<reference evidence="6" key="1">
    <citation type="submission" date="2023-05" db="EMBL/GenBank/DDBJ databases">
        <title>Nepenthes gracilis genome sequencing.</title>
        <authorList>
            <person name="Fukushima K."/>
        </authorList>
    </citation>
    <scope>NUCLEOTIDE SEQUENCE</scope>
    <source>
        <strain evidence="6">SING2019-196</strain>
    </source>
</reference>
<evidence type="ECO:0000259" key="5">
    <source>
        <dbReference type="PROSITE" id="PS50909"/>
    </source>
</evidence>
<dbReference type="PANTHER" id="PTHR45898">
    <property type="entry name" value="TOM1-LIKE PROTEIN"/>
    <property type="match status" value="1"/>
</dbReference>
<accession>A0AAD3S905</accession>
<dbReference type="InterPro" id="IPR038425">
    <property type="entry name" value="GAT_sf"/>
</dbReference>
<dbReference type="Gene3D" id="1.20.58.160">
    <property type="match status" value="1"/>
</dbReference>
<dbReference type="InterPro" id="IPR044836">
    <property type="entry name" value="TOL_plant"/>
</dbReference>
<sequence length="148" mass="16252">MDGGICKKILKETKGYDCPKDGTIVKVKLDGKLQDGVVFMRKGHGDGDKLFEFKAKEEQVIGGLNRINVMDLLSDMLQAIDLKNHMAVKDEVIVDLIDQCRANQIKLMQMLTTITDEGLLALGLELNDALQCALAKYDAIASSTPLLT</sequence>
<gene>
    <name evidence="6" type="ORF">Nepgr_008608</name>
</gene>
<evidence type="ECO:0000313" key="6">
    <source>
        <dbReference type="EMBL" id="GMH06768.1"/>
    </source>
</evidence>
<evidence type="ECO:0000256" key="3">
    <source>
        <dbReference type="ARBA" id="ARBA00023136"/>
    </source>
</evidence>
<comment type="caution">
    <text evidence="6">The sequence shown here is derived from an EMBL/GenBank/DDBJ whole genome shotgun (WGS) entry which is preliminary data.</text>
</comment>
<keyword evidence="7" id="KW-1185">Reference proteome</keyword>
<dbReference type="GO" id="GO:0043328">
    <property type="term" value="P:protein transport to vacuole involved in ubiquitin-dependent protein catabolic process via the multivesicular body sorting pathway"/>
    <property type="evidence" value="ECO:0007669"/>
    <property type="project" value="InterPro"/>
</dbReference>
<organism evidence="6 7">
    <name type="scientific">Nepenthes gracilis</name>
    <name type="common">Slender pitcher plant</name>
    <dbReference type="NCBI Taxonomy" id="150966"/>
    <lineage>
        <taxon>Eukaryota</taxon>
        <taxon>Viridiplantae</taxon>
        <taxon>Streptophyta</taxon>
        <taxon>Embryophyta</taxon>
        <taxon>Tracheophyta</taxon>
        <taxon>Spermatophyta</taxon>
        <taxon>Magnoliopsida</taxon>
        <taxon>eudicotyledons</taxon>
        <taxon>Gunneridae</taxon>
        <taxon>Pentapetalae</taxon>
        <taxon>Caryophyllales</taxon>
        <taxon>Nepenthaceae</taxon>
        <taxon>Nepenthes</taxon>
    </lineage>
</organism>
<dbReference type="PANTHER" id="PTHR45898:SF2">
    <property type="entry name" value="TOM1-LIKE PROTEIN 6"/>
    <property type="match status" value="1"/>
</dbReference>
<dbReference type="GO" id="GO:0035091">
    <property type="term" value="F:phosphatidylinositol binding"/>
    <property type="evidence" value="ECO:0007669"/>
    <property type="project" value="InterPro"/>
</dbReference>
<dbReference type="GO" id="GO:0016020">
    <property type="term" value="C:membrane"/>
    <property type="evidence" value="ECO:0007669"/>
    <property type="project" value="UniProtKB-SubCell"/>
</dbReference>
<name>A0AAD3S905_NEPGR</name>
<dbReference type="GO" id="GO:0003755">
    <property type="term" value="F:peptidyl-prolyl cis-trans isomerase activity"/>
    <property type="evidence" value="ECO:0007669"/>
    <property type="project" value="InterPro"/>
</dbReference>